<gene>
    <name evidence="1" type="ORF">NME_0911</name>
</gene>
<evidence type="ECO:0000313" key="1">
    <source>
        <dbReference type="EMBL" id="CBA05775.1"/>
    </source>
</evidence>
<protein>
    <submittedName>
        <fullName evidence="1">Uncharacterized protein</fullName>
    </submittedName>
</protein>
<proteinExistence type="predicted"/>
<dbReference type="AlphaFoldDB" id="C6SC95"/>
<organism evidence="1">
    <name type="scientific">Neisseria meningitidis alpha153</name>
    <dbReference type="NCBI Taxonomy" id="663926"/>
    <lineage>
        <taxon>Bacteria</taxon>
        <taxon>Pseudomonadati</taxon>
        <taxon>Pseudomonadota</taxon>
        <taxon>Betaproteobacteria</taxon>
        <taxon>Neisseriales</taxon>
        <taxon>Neisseriaceae</taxon>
        <taxon>Neisseria</taxon>
    </lineage>
</organism>
<name>C6SC95_NEIME</name>
<dbReference type="EMBL" id="AM889137">
    <property type="protein sequence ID" value="CBA05775.1"/>
    <property type="molecule type" value="Genomic_DNA"/>
</dbReference>
<sequence>MPSENFSDGILSFKKAEALQKERNAETSDKFQDISLRLLMLFLLK</sequence>
<reference evidence="1" key="1">
    <citation type="journal article" date="2008" name="Proc. Natl. Acad. Sci. U.S.A.">
        <title>Whole-genome comparison of disease and carriage strains provides insights into virulence evolution in Neisseria meningitidis.</title>
        <authorList>
            <person name="Schoen C."/>
            <person name="Blom J."/>
            <person name="Claus H."/>
            <person name="Schramm-Glueck A."/>
            <person name="Brandt P."/>
            <person name="Mueller T."/>
            <person name="Goesmann A."/>
            <person name="Joseph B."/>
            <person name="Konietzny S."/>
            <person name="Kurzai O."/>
            <person name="Schmitt C."/>
            <person name="Friedrich T."/>
            <person name="Linke B."/>
            <person name="Vogel U."/>
            <person name="Frosch M."/>
        </authorList>
    </citation>
    <scope>NUCLEOTIDE SEQUENCE</scope>
    <source>
        <strain evidence="1">Alpha153</strain>
    </source>
</reference>
<accession>C6SC95</accession>